<proteinExistence type="predicted"/>
<dbReference type="PANTHER" id="PTHR43072:SF8">
    <property type="entry name" value="ACYLTRANSFERASE FABY-RELATED"/>
    <property type="match status" value="1"/>
</dbReference>
<protein>
    <submittedName>
        <fullName evidence="2">N-acetyltransferase</fullName>
    </submittedName>
</protein>
<dbReference type="EMBL" id="BKAJ01000107">
    <property type="protein sequence ID" value="GEP58658.1"/>
    <property type="molecule type" value="Genomic_DNA"/>
</dbReference>
<reference evidence="2 3" key="1">
    <citation type="submission" date="2019-07" db="EMBL/GenBank/DDBJ databases">
        <title>Whole genome shotgun sequence of Reyranella soli NBRC 108950.</title>
        <authorList>
            <person name="Hosoyama A."/>
            <person name="Uohara A."/>
            <person name="Ohji S."/>
            <person name="Ichikawa N."/>
        </authorList>
    </citation>
    <scope>NUCLEOTIDE SEQUENCE [LARGE SCALE GENOMIC DNA]</scope>
    <source>
        <strain evidence="2 3">NBRC 108950</strain>
    </source>
</reference>
<evidence type="ECO:0000313" key="2">
    <source>
        <dbReference type="EMBL" id="GEP58658.1"/>
    </source>
</evidence>
<dbReference type="Gene3D" id="3.40.630.30">
    <property type="match status" value="1"/>
</dbReference>
<dbReference type="InterPro" id="IPR000182">
    <property type="entry name" value="GNAT_dom"/>
</dbReference>
<sequence length="179" mass="19520">MSNLIVRASTEADVVRCAEIYAHHVLHGTASFEVDPPDLAEMKRRRAAVLDIGLPHLVAEREGRVMGYAYAGNWRPRPAYKFSVEDSIYIDKDAVGQGVGKALLPALIEQCTTLGKRQMVAVIGDSAQTPSIRLHASCGFEMVGTLKNIGFKFGRWLDAVLMQRSLGIGANELPPTRSA</sequence>
<dbReference type="InterPro" id="IPR016181">
    <property type="entry name" value="Acyl_CoA_acyltransferase"/>
</dbReference>
<dbReference type="SUPFAM" id="SSF55729">
    <property type="entry name" value="Acyl-CoA N-acyltransferases (Nat)"/>
    <property type="match status" value="1"/>
</dbReference>
<comment type="caution">
    <text evidence="2">The sequence shown here is derived from an EMBL/GenBank/DDBJ whole genome shotgun (WGS) entry which is preliminary data.</text>
</comment>
<dbReference type="PANTHER" id="PTHR43072">
    <property type="entry name" value="N-ACETYLTRANSFERASE"/>
    <property type="match status" value="1"/>
</dbReference>
<feature type="domain" description="N-acetyltransferase" evidence="1">
    <location>
        <begin position="4"/>
        <end position="167"/>
    </location>
</feature>
<keyword evidence="3" id="KW-1185">Reference proteome</keyword>
<gene>
    <name evidence="2" type="ORF">RSO01_58240</name>
</gene>
<dbReference type="Proteomes" id="UP000321058">
    <property type="component" value="Unassembled WGS sequence"/>
</dbReference>
<dbReference type="GO" id="GO:0016747">
    <property type="term" value="F:acyltransferase activity, transferring groups other than amino-acyl groups"/>
    <property type="evidence" value="ECO:0007669"/>
    <property type="project" value="InterPro"/>
</dbReference>
<evidence type="ECO:0000259" key="1">
    <source>
        <dbReference type="PROSITE" id="PS51186"/>
    </source>
</evidence>
<dbReference type="Pfam" id="PF13420">
    <property type="entry name" value="Acetyltransf_4"/>
    <property type="match status" value="1"/>
</dbReference>
<evidence type="ECO:0000313" key="3">
    <source>
        <dbReference type="Proteomes" id="UP000321058"/>
    </source>
</evidence>
<dbReference type="CDD" id="cd04301">
    <property type="entry name" value="NAT_SF"/>
    <property type="match status" value="1"/>
</dbReference>
<keyword evidence="2" id="KW-0808">Transferase</keyword>
<organism evidence="2 3">
    <name type="scientific">Reyranella soli</name>
    <dbReference type="NCBI Taxonomy" id="1230389"/>
    <lineage>
        <taxon>Bacteria</taxon>
        <taxon>Pseudomonadati</taxon>
        <taxon>Pseudomonadota</taxon>
        <taxon>Alphaproteobacteria</taxon>
        <taxon>Hyphomicrobiales</taxon>
        <taxon>Reyranellaceae</taxon>
        <taxon>Reyranella</taxon>
    </lineage>
</organism>
<accession>A0A512NI76</accession>
<name>A0A512NI76_9HYPH</name>
<dbReference type="AlphaFoldDB" id="A0A512NI76"/>
<dbReference type="RefSeq" id="WP_147154056.1">
    <property type="nucleotide sequence ID" value="NZ_BKAJ01000107.1"/>
</dbReference>
<dbReference type="OrthoDB" id="5459937at2"/>
<dbReference type="PROSITE" id="PS51186">
    <property type="entry name" value="GNAT"/>
    <property type="match status" value="1"/>
</dbReference>